<evidence type="ECO:0000259" key="12">
    <source>
        <dbReference type="Pfam" id="PF03950"/>
    </source>
</evidence>
<evidence type="ECO:0000256" key="10">
    <source>
        <dbReference type="RuleBase" id="RU363037"/>
    </source>
</evidence>
<keyword evidence="2 9" id="KW-0963">Cytoplasm</keyword>
<dbReference type="InterPro" id="IPR004514">
    <property type="entry name" value="Gln-tRNA-synth"/>
</dbReference>
<feature type="short sequence motif" description="'KMSKS' region" evidence="9">
    <location>
        <begin position="268"/>
        <end position="272"/>
    </location>
</feature>
<dbReference type="AlphaFoldDB" id="Q0VQ93"/>
<dbReference type="HOGENOM" id="CLU_001882_2_3_6"/>
<keyword evidence="3 9" id="KW-0436">Ligase</keyword>
<feature type="binding site" evidence="9">
    <location>
        <begin position="41"/>
        <end position="47"/>
    </location>
    <ligand>
        <name>ATP</name>
        <dbReference type="ChEBI" id="CHEBI:30616"/>
    </ligand>
</feature>
<evidence type="ECO:0000313" key="15">
    <source>
        <dbReference type="Proteomes" id="UP000008871"/>
    </source>
</evidence>
<feature type="binding site" evidence="9">
    <location>
        <position position="231"/>
    </location>
    <ligand>
        <name>ATP</name>
        <dbReference type="ChEBI" id="CHEBI:30616"/>
    </ligand>
</feature>
<evidence type="ECO:0000259" key="11">
    <source>
        <dbReference type="Pfam" id="PF00749"/>
    </source>
</evidence>
<dbReference type="SUPFAM" id="SSF50715">
    <property type="entry name" value="Ribosomal protein L25-like"/>
    <property type="match status" value="1"/>
</dbReference>
<dbReference type="NCBIfam" id="NF011291">
    <property type="entry name" value="PRK14703.1"/>
    <property type="match status" value="1"/>
</dbReference>
<dbReference type="InterPro" id="IPR000924">
    <property type="entry name" value="Glu/Gln-tRNA-synth"/>
</dbReference>
<feature type="binding site" evidence="9">
    <location>
        <position position="67"/>
    </location>
    <ligand>
        <name>L-glutamine</name>
        <dbReference type="ChEBI" id="CHEBI:58359"/>
    </ligand>
</feature>
<dbReference type="STRING" id="393595.ABO_1207"/>
<dbReference type="Pfam" id="PF00749">
    <property type="entry name" value="tRNA-synt_1c"/>
    <property type="match status" value="1"/>
</dbReference>
<keyword evidence="7 9" id="KW-0030">Aminoacyl-tRNA synthetase</keyword>
<name>Q0VQ93_ALCBS</name>
<protein>
    <recommendedName>
        <fullName evidence="9">Glutamine--tRNA ligase</fullName>
        <ecNumber evidence="9">6.1.1.18</ecNumber>
    </recommendedName>
    <alternativeName>
        <fullName evidence="9">Glutaminyl-tRNA synthetase</fullName>
        <shortName evidence="9">GlnRS</shortName>
    </alternativeName>
</protein>
<accession>Q0VQ93</accession>
<comment type="subcellular location">
    <subcellularLocation>
        <location evidence="9">Cytoplasm</location>
    </subcellularLocation>
</comment>
<dbReference type="HAMAP" id="MF_00126">
    <property type="entry name" value="Gln_tRNA_synth"/>
    <property type="match status" value="1"/>
</dbReference>
<keyword evidence="4 9" id="KW-0547">Nucleotide-binding</keyword>
<dbReference type="InterPro" id="IPR049437">
    <property type="entry name" value="tRNA-synt_1c_C2"/>
</dbReference>
<evidence type="ECO:0000256" key="7">
    <source>
        <dbReference type="ARBA" id="ARBA00023146"/>
    </source>
</evidence>
<dbReference type="Proteomes" id="UP000008871">
    <property type="component" value="Chromosome"/>
</dbReference>
<feature type="binding site" evidence="9">
    <location>
        <position position="212"/>
    </location>
    <ligand>
        <name>L-glutamine</name>
        <dbReference type="ChEBI" id="CHEBI:58359"/>
    </ligand>
</feature>
<dbReference type="GO" id="GO:0005524">
    <property type="term" value="F:ATP binding"/>
    <property type="evidence" value="ECO:0007669"/>
    <property type="project" value="UniProtKB-UniRule"/>
</dbReference>
<dbReference type="InterPro" id="IPR050132">
    <property type="entry name" value="Gln/Glu-tRNA_Ligase"/>
</dbReference>
<dbReference type="eggNOG" id="COG0008">
    <property type="taxonomic scope" value="Bacteria"/>
</dbReference>
<dbReference type="SUPFAM" id="SSF52374">
    <property type="entry name" value="Nucleotidylyl transferase"/>
    <property type="match status" value="1"/>
</dbReference>
<dbReference type="GO" id="GO:0006425">
    <property type="term" value="P:glutaminyl-tRNA aminoacylation"/>
    <property type="evidence" value="ECO:0007669"/>
    <property type="project" value="UniProtKB-UniRule"/>
</dbReference>
<evidence type="ECO:0000256" key="6">
    <source>
        <dbReference type="ARBA" id="ARBA00022917"/>
    </source>
</evidence>
<evidence type="ECO:0000256" key="3">
    <source>
        <dbReference type="ARBA" id="ARBA00022598"/>
    </source>
</evidence>
<dbReference type="EMBL" id="AM286690">
    <property type="protein sequence ID" value="CAL16655.1"/>
    <property type="molecule type" value="Genomic_DNA"/>
</dbReference>
<dbReference type="PRINTS" id="PR00987">
    <property type="entry name" value="TRNASYNTHGLU"/>
</dbReference>
<dbReference type="PANTHER" id="PTHR43097:SF5">
    <property type="entry name" value="GLUTAMATE--TRNA LIGASE"/>
    <property type="match status" value="1"/>
</dbReference>
<dbReference type="KEGG" id="abo:ABO_1207"/>
<comment type="similarity">
    <text evidence="1 9 10">Belongs to the class-I aminoacyl-tRNA synthetase family.</text>
</comment>
<feature type="binding site" evidence="9">
    <location>
        <begin position="261"/>
        <end position="262"/>
    </location>
    <ligand>
        <name>ATP</name>
        <dbReference type="ChEBI" id="CHEBI:30616"/>
    </ligand>
</feature>
<dbReference type="FunFam" id="3.40.50.620:FF:000037">
    <property type="entry name" value="Glutamine--tRNA ligase cytoplasmic"/>
    <property type="match status" value="1"/>
</dbReference>
<gene>
    <name evidence="9 14" type="primary">glnS</name>
    <name evidence="14" type="ordered locus">ABO_1207</name>
</gene>
<dbReference type="PANTHER" id="PTHR43097">
    <property type="entry name" value="GLUTAMINE-TRNA LIGASE"/>
    <property type="match status" value="1"/>
</dbReference>
<evidence type="ECO:0000256" key="4">
    <source>
        <dbReference type="ARBA" id="ARBA00022741"/>
    </source>
</evidence>
<dbReference type="Pfam" id="PF03950">
    <property type="entry name" value="tRNA-synt_1c_C"/>
    <property type="match status" value="1"/>
</dbReference>
<dbReference type="InterPro" id="IPR020059">
    <property type="entry name" value="Glu/Gln-tRNA-synth_Ib_codon-bd"/>
</dbReference>
<dbReference type="PROSITE" id="PS00178">
    <property type="entry name" value="AA_TRNA_LIGASE_I"/>
    <property type="match status" value="1"/>
</dbReference>
<evidence type="ECO:0000256" key="8">
    <source>
        <dbReference type="ARBA" id="ARBA00048270"/>
    </source>
</evidence>
<evidence type="ECO:0000256" key="5">
    <source>
        <dbReference type="ARBA" id="ARBA00022840"/>
    </source>
</evidence>
<sequence>MSETKAPSNFIRQIIDRDLAEGKNDGKVVTRFPPEPNGYLHIGHAKSICLNFGIAESYGGSCNLRFDDTNPEKEEDEYIQSIKQDVQWLGYQWSGQERFASNYFDQLYDLAVGLIQKGLAYVDSLSPSEIAEYRGNFTTPGKPSPYRERSVEENLTLFEQMRNNKLEEGEAVLRAKIDMQSPNISLRDPILYRIRKKTHHQTGDKWVIYPMYDFTHPLSDAIEGITHSLCTLEFEDHRPFYDWVVENTSVTTTPRQYEFARLNLNYTLTSKRKLKQLVDEGYVNGWNDPRMPTISGLRRRGYTPSSIRTFCESVGVSRADSVVDMAMLEAAIRDDLNQHAPRAMCVMNPLKLVIENWDEGKEDVLVAPVHPQNEARGTRQVPMTRELYIDREDFREEANKKFKRLVLGDRVRLRYGYVVRATDVVRDDQGEIVEVRCTYDPDTLGKNPENAEGQGKMRGVIHWVSADKALPCEVRLYDRLFSVANPNKELEEGQTFLSHINPDSLTVLENCLVEPGLRGALAETRYQFEREGYFCVDQDSTENRLVFNQTVGLRESWPKEA</sequence>
<reference evidence="14 15" key="1">
    <citation type="journal article" date="2006" name="Nat. Biotechnol.">
        <title>Genome sequence of the ubiquitous hydrocarbon-degrading marine bacterium Alcanivorax borkumensis.</title>
        <authorList>
            <person name="Schneiker S."/>
            <person name="Martins dos Santos V.A.P."/>
            <person name="Bartels D."/>
            <person name="Bekel T."/>
            <person name="Brecht M."/>
            <person name="Buhrmester J."/>
            <person name="Chernikova T.N."/>
            <person name="Denaro R."/>
            <person name="Ferrer M."/>
            <person name="Gertler C."/>
            <person name="Goesmann A."/>
            <person name="Golyshina O.V."/>
            <person name="Kaminski F."/>
            <person name="Khachane A.N."/>
            <person name="Lang S."/>
            <person name="Linke B."/>
            <person name="McHardy A.C."/>
            <person name="Meyer F."/>
            <person name="Nechitaylo T."/>
            <person name="Puehler A."/>
            <person name="Regenhardt D."/>
            <person name="Rupp O."/>
            <person name="Sabirova J.S."/>
            <person name="Selbitschka W."/>
            <person name="Yakimov M.M."/>
            <person name="Timmis K.N."/>
            <person name="Vorhoelter F.-J."/>
            <person name="Weidner S."/>
            <person name="Kaiser O."/>
            <person name="Golyshin P.N."/>
        </authorList>
    </citation>
    <scope>NUCLEOTIDE SEQUENCE [LARGE SCALE GENOMIC DNA]</scope>
    <source>
        <strain evidence="15">ATCC 700651 / DSM 11573 / NCIMB 13689 / SK2</strain>
    </source>
</reference>
<evidence type="ECO:0000256" key="9">
    <source>
        <dbReference type="HAMAP-Rule" id="MF_00126"/>
    </source>
</evidence>
<dbReference type="InterPro" id="IPR020058">
    <property type="entry name" value="Glu/Gln-tRNA-synth_Ib_cat-dom"/>
</dbReference>
<dbReference type="NCBIfam" id="TIGR00440">
    <property type="entry name" value="glnS"/>
    <property type="match status" value="1"/>
</dbReference>
<dbReference type="GO" id="GO:0005829">
    <property type="term" value="C:cytosol"/>
    <property type="evidence" value="ECO:0007669"/>
    <property type="project" value="TreeGrafter"/>
</dbReference>
<keyword evidence="15" id="KW-1185">Reference proteome</keyword>
<evidence type="ECO:0000256" key="1">
    <source>
        <dbReference type="ARBA" id="ARBA00005594"/>
    </source>
</evidence>
<dbReference type="InterPro" id="IPR020056">
    <property type="entry name" value="Rbsml_bL25/Gln-tRNA_synth_N"/>
</dbReference>
<dbReference type="Gene3D" id="3.40.50.620">
    <property type="entry name" value="HUPs"/>
    <property type="match status" value="1"/>
</dbReference>
<dbReference type="InterPro" id="IPR014729">
    <property type="entry name" value="Rossmann-like_a/b/a_fold"/>
</dbReference>
<dbReference type="CDD" id="cd00807">
    <property type="entry name" value="GlnRS_core"/>
    <property type="match status" value="1"/>
</dbReference>
<feature type="binding site" evidence="9">
    <location>
        <begin position="35"/>
        <end position="37"/>
    </location>
    <ligand>
        <name>ATP</name>
        <dbReference type="ChEBI" id="CHEBI:30616"/>
    </ligand>
</feature>
<evidence type="ECO:0000259" key="13">
    <source>
        <dbReference type="Pfam" id="PF20974"/>
    </source>
</evidence>
<feature type="domain" description="Glutamyl/glutaminyl-tRNA synthetase class Ib anti-codon binding" evidence="12">
    <location>
        <begin position="340"/>
        <end position="440"/>
    </location>
</feature>
<dbReference type="EC" id="6.1.1.18" evidence="9"/>
<comment type="catalytic activity">
    <reaction evidence="8 9">
        <text>tRNA(Gln) + L-glutamine + ATP = L-glutaminyl-tRNA(Gln) + AMP + diphosphate</text>
        <dbReference type="Rhea" id="RHEA:20121"/>
        <dbReference type="Rhea" id="RHEA-COMP:9662"/>
        <dbReference type="Rhea" id="RHEA-COMP:9681"/>
        <dbReference type="ChEBI" id="CHEBI:30616"/>
        <dbReference type="ChEBI" id="CHEBI:33019"/>
        <dbReference type="ChEBI" id="CHEBI:58359"/>
        <dbReference type="ChEBI" id="CHEBI:78442"/>
        <dbReference type="ChEBI" id="CHEBI:78521"/>
        <dbReference type="ChEBI" id="CHEBI:456215"/>
        <dbReference type="EC" id="6.1.1.18"/>
    </reaction>
</comment>
<dbReference type="InterPro" id="IPR022861">
    <property type="entry name" value="Gln_tRNA_ligase_bac"/>
</dbReference>
<evidence type="ECO:0000313" key="14">
    <source>
        <dbReference type="EMBL" id="CAL16655.1"/>
    </source>
</evidence>
<evidence type="ECO:0000256" key="2">
    <source>
        <dbReference type="ARBA" id="ARBA00022490"/>
    </source>
</evidence>
<dbReference type="InterPro" id="IPR001412">
    <property type="entry name" value="aa-tRNA-synth_I_CS"/>
</dbReference>
<dbReference type="OrthoDB" id="9801560at2"/>
<dbReference type="Gene3D" id="2.40.240.10">
    <property type="entry name" value="Ribosomal Protein L25, Chain P"/>
    <property type="match status" value="2"/>
</dbReference>
<dbReference type="GO" id="GO:0004819">
    <property type="term" value="F:glutamine-tRNA ligase activity"/>
    <property type="evidence" value="ECO:0007669"/>
    <property type="project" value="UniProtKB-UniRule"/>
</dbReference>
<dbReference type="FunFam" id="2.40.240.10:FF:000001">
    <property type="entry name" value="Glutamine--tRNA ligase"/>
    <property type="match status" value="1"/>
</dbReference>
<dbReference type="RefSeq" id="WP_011588490.1">
    <property type="nucleotide sequence ID" value="NC_008260.1"/>
</dbReference>
<dbReference type="InterPro" id="IPR011035">
    <property type="entry name" value="Ribosomal_bL25/Gln-tRNA_synth"/>
</dbReference>
<dbReference type="Pfam" id="PF20974">
    <property type="entry name" value="tRNA-synt_1c_C2"/>
    <property type="match status" value="1"/>
</dbReference>
<comment type="subunit">
    <text evidence="9">Monomer.</text>
</comment>
<keyword evidence="5 9" id="KW-0067">ATP-binding</keyword>
<feature type="short sequence motif" description="'HIGH' region" evidence="9">
    <location>
        <begin position="34"/>
        <end position="44"/>
    </location>
</feature>
<feature type="domain" description="Glutamyl/glutaminyl-tRNA synthetase class Ib catalytic" evidence="11">
    <location>
        <begin position="27"/>
        <end position="337"/>
    </location>
</feature>
<organism evidence="14 15">
    <name type="scientific">Alcanivorax borkumensis (strain ATCC 700651 / DSM 11573 / NCIMB 13689 / SK2)</name>
    <dbReference type="NCBI Taxonomy" id="393595"/>
    <lineage>
        <taxon>Bacteria</taxon>
        <taxon>Pseudomonadati</taxon>
        <taxon>Pseudomonadota</taxon>
        <taxon>Gammaproteobacteria</taxon>
        <taxon>Oceanospirillales</taxon>
        <taxon>Alcanivoracaceae</taxon>
        <taxon>Alcanivorax</taxon>
    </lineage>
</organism>
<feature type="domain" description="tRNA synthetases class I (E and Q) anti-codon binding" evidence="13">
    <location>
        <begin position="460"/>
        <end position="537"/>
    </location>
</feature>
<proteinExistence type="inferred from homology"/>
<comment type="caution">
    <text evidence="9">Lacks conserved residue(s) required for the propagation of feature annotation.</text>
</comment>
<dbReference type="GO" id="GO:0006424">
    <property type="term" value="P:glutamyl-tRNA aminoacylation"/>
    <property type="evidence" value="ECO:0007669"/>
    <property type="project" value="UniProtKB-UniRule"/>
</dbReference>
<keyword evidence="6 9" id="KW-0648">Protein biosynthesis</keyword>